<keyword evidence="2" id="KW-1185">Reference proteome</keyword>
<comment type="caution">
    <text evidence="1">The sequence shown here is derived from an EMBL/GenBank/DDBJ whole genome shotgun (WGS) entry which is preliminary data.</text>
</comment>
<accession>A0A6G4W6B3</accession>
<name>A0A6G4W6B3_9HYPH</name>
<gene>
    <name evidence="1" type="ORF">G6N73_03710</name>
</gene>
<sequence length="47" mass="5782">MHPIHLLFEDIYRKYWGIPRPKRDEDALKEAPVRPRIHPLQRLLRLP</sequence>
<dbReference type="RefSeq" id="WP_165023511.1">
    <property type="nucleotide sequence ID" value="NZ_JAAKZF010000002.1"/>
</dbReference>
<reference evidence="1 2" key="1">
    <citation type="submission" date="2020-02" db="EMBL/GenBank/DDBJ databases">
        <title>Genome sequence of strain CCNWXJ40-4.</title>
        <authorList>
            <person name="Gao J."/>
            <person name="Sun J."/>
        </authorList>
    </citation>
    <scope>NUCLEOTIDE SEQUENCE [LARGE SCALE GENOMIC DNA]</scope>
    <source>
        <strain evidence="1 2">CCNWXJ 40-4</strain>
    </source>
</reference>
<evidence type="ECO:0000313" key="2">
    <source>
        <dbReference type="Proteomes" id="UP001642900"/>
    </source>
</evidence>
<dbReference type="EMBL" id="JAAKZF010000002">
    <property type="protein sequence ID" value="NGO50291.1"/>
    <property type="molecule type" value="Genomic_DNA"/>
</dbReference>
<organism evidence="1 2">
    <name type="scientific">Allomesorhizobium camelthorni</name>
    <dbReference type="NCBI Taxonomy" id="475069"/>
    <lineage>
        <taxon>Bacteria</taxon>
        <taxon>Pseudomonadati</taxon>
        <taxon>Pseudomonadota</taxon>
        <taxon>Alphaproteobacteria</taxon>
        <taxon>Hyphomicrobiales</taxon>
        <taxon>Phyllobacteriaceae</taxon>
        <taxon>Allomesorhizobium</taxon>
    </lineage>
</organism>
<proteinExistence type="predicted"/>
<dbReference type="AlphaFoldDB" id="A0A6G4W6B3"/>
<protein>
    <submittedName>
        <fullName evidence="1">Uncharacterized protein</fullName>
    </submittedName>
</protein>
<evidence type="ECO:0000313" key="1">
    <source>
        <dbReference type="EMBL" id="NGO50291.1"/>
    </source>
</evidence>
<dbReference type="Proteomes" id="UP001642900">
    <property type="component" value="Unassembled WGS sequence"/>
</dbReference>